<keyword evidence="5" id="KW-0665">Pyrimidine biosynthesis</keyword>
<dbReference type="STRING" id="706587.Desti_1745"/>
<evidence type="ECO:0000256" key="4">
    <source>
        <dbReference type="ARBA" id="ARBA00023002"/>
    </source>
</evidence>
<reference evidence="8" key="1">
    <citation type="submission" date="2012-06" db="EMBL/GenBank/DDBJ databases">
        <title>Complete sequence of chromosome of Desulfomonile tiedjei DSM 6799.</title>
        <authorList>
            <person name="Lucas S."/>
            <person name="Copeland A."/>
            <person name="Lapidus A."/>
            <person name="Glavina del Rio T."/>
            <person name="Dalin E."/>
            <person name="Tice H."/>
            <person name="Bruce D."/>
            <person name="Goodwin L."/>
            <person name="Pitluck S."/>
            <person name="Peters L."/>
            <person name="Ovchinnikova G."/>
            <person name="Zeytun A."/>
            <person name="Lu M."/>
            <person name="Kyrpides N."/>
            <person name="Mavromatis K."/>
            <person name="Ivanova N."/>
            <person name="Brettin T."/>
            <person name="Detter J.C."/>
            <person name="Han C."/>
            <person name="Larimer F."/>
            <person name="Land M."/>
            <person name="Hauser L."/>
            <person name="Markowitz V."/>
            <person name="Cheng J.-F."/>
            <person name="Hugenholtz P."/>
            <person name="Woyke T."/>
            <person name="Wu D."/>
            <person name="Spring S."/>
            <person name="Schroeder M."/>
            <person name="Brambilla E."/>
            <person name="Klenk H.-P."/>
            <person name="Eisen J.A."/>
        </authorList>
    </citation>
    <scope>NUCLEOTIDE SEQUENCE [LARGE SCALE GENOMIC DNA]</scope>
    <source>
        <strain evidence="8">ATCC 49306 / DSM 6799 / DCB-1</strain>
    </source>
</reference>
<dbReference type="GO" id="GO:0004152">
    <property type="term" value="F:dihydroorotate dehydrogenase activity"/>
    <property type="evidence" value="ECO:0007669"/>
    <property type="project" value="UniProtKB-UniRule"/>
</dbReference>
<dbReference type="EMBL" id="CP003360">
    <property type="protein sequence ID" value="AFM24455.1"/>
    <property type="molecule type" value="Genomic_DNA"/>
</dbReference>
<organism evidence="7 8">
    <name type="scientific">Desulfomonile tiedjei (strain ATCC 49306 / DSM 6799 / DCB-1)</name>
    <dbReference type="NCBI Taxonomy" id="706587"/>
    <lineage>
        <taxon>Bacteria</taxon>
        <taxon>Pseudomonadati</taxon>
        <taxon>Thermodesulfobacteriota</taxon>
        <taxon>Desulfomonilia</taxon>
        <taxon>Desulfomonilales</taxon>
        <taxon>Desulfomonilaceae</taxon>
        <taxon>Desulfomonile</taxon>
    </lineage>
</organism>
<evidence type="ECO:0000259" key="6">
    <source>
        <dbReference type="PROSITE" id="PS51384"/>
    </source>
</evidence>
<dbReference type="Gene3D" id="3.40.50.80">
    <property type="entry name" value="Nucleotide-binding domain of ferredoxin-NADP reductase (FNR) module"/>
    <property type="match status" value="1"/>
</dbReference>
<evidence type="ECO:0000256" key="3">
    <source>
        <dbReference type="ARBA" id="ARBA00022643"/>
    </source>
</evidence>
<keyword evidence="8" id="KW-1185">Reference proteome</keyword>
<dbReference type="KEGG" id="dti:Desti_1745"/>
<keyword evidence="3 5" id="KW-0288">FMN</keyword>
<dbReference type="EC" id="1.3.-.-" evidence="5"/>
<comment type="subcellular location">
    <subcellularLocation>
        <location evidence="5">Cytoplasm</location>
    </subcellularLocation>
</comment>
<dbReference type="HAMAP" id="MF_00224">
    <property type="entry name" value="DHO_dh_type1"/>
    <property type="match status" value="1"/>
</dbReference>
<feature type="binding site" evidence="5">
    <location>
        <position position="139"/>
    </location>
    <ligand>
        <name>substrate</name>
    </ligand>
</feature>
<dbReference type="InterPro" id="IPR005720">
    <property type="entry name" value="Dihydroorotate_DH_cat"/>
</dbReference>
<accession>I4C4G4</accession>
<dbReference type="eggNOG" id="COG0167">
    <property type="taxonomic scope" value="Bacteria"/>
</dbReference>
<feature type="binding site" evidence="5">
    <location>
        <position position="229"/>
    </location>
    <ligand>
        <name>FMN</name>
        <dbReference type="ChEBI" id="CHEBI:58210"/>
    </ligand>
</feature>
<comment type="cofactor">
    <cofactor evidence="5">
        <name>FMN</name>
        <dbReference type="ChEBI" id="CHEBI:58210"/>
    </cofactor>
    <text evidence="5">Binds 1 FMN per subunit.</text>
</comment>
<name>I4C4G4_DESTA</name>
<dbReference type="InterPro" id="IPR019480">
    <property type="entry name" value="Dihydroorotate_DH_Fe-S-bd"/>
</dbReference>
<evidence type="ECO:0000256" key="5">
    <source>
        <dbReference type="HAMAP-Rule" id="MF_00224"/>
    </source>
</evidence>
<dbReference type="Pfam" id="PF10418">
    <property type="entry name" value="DHODB_Fe-S_bind"/>
    <property type="match status" value="1"/>
</dbReference>
<comment type="caution">
    <text evidence="5">Lacks conserved residue(s) required for the propagation of feature annotation.</text>
</comment>
<feature type="binding site" evidence="5">
    <location>
        <begin position="82"/>
        <end position="86"/>
    </location>
    <ligand>
        <name>substrate</name>
    </ligand>
</feature>
<feature type="binding site" evidence="5">
    <location>
        <position position="139"/>
    </location>
    <ligand>
        <name>FMN</name>
        <dbReference type="ChEBI" id="CHEBI:58210"/>
    </ligand>
</feature>
<dbReference type="InterPro" id="IPR050353">
    <property type="entry name" value="PyrK_electron_transfer"/>
</dbReference>
<dbReference type="GO" id="GO:0005737">
    <property type="term" value="C:cytoplasm"/>
    <property type="evidence" value="ECO:0007669"/>
    <property type="project" value="UniProtKB-SubCell"/>
</dbReference>
<comment type="similarity">
    <text evidence="5">Belongs to the dihydroorotate dehydrogenase family. Type 1 subfamily.</text>
</comment>
<dbReference type="AlphaFoldDB" id="I4C4G4"/>
<dbReference type="Gene3D" id="3.20.20.70">
    <property type="entry name" value="Aldolase class I"/>
    <property type="match status" value="1"/>
</dbReference>
<dbReference type="InterPro" id="IPR013785">
    <property type="entry name" value="Aldolase_TIM"/>
</dbReference>
<feature type="binding site" evidence="5">
    <location>
        <position position="32"/>
    </location>
    <ligand>
        <name>FMN</name>
        <dbReference type="ChEBI" id="CHEBI:58210"/>
    </ligand>
</feature>
<dbReference type="GO" id="GO:0006207">
    <property type="term" value="P:'de novo' pyrimidine nucleobase biosynthetic process"/>
    <property type="evidence" value="ECO:0007669"/>
    <property type="project" value="InterPro"/>
</dbReference>
<dbReference type="InterPro" id="IPR024920">
    <property type="entry name" value="Dihydroorotate_DH_1"/>
</dbReference>
<dbReference type="SUPFAM" id="SSF63380">
    <property type="entry name" value="Riboflavin synthase domain-like"/>
    <property type="match status" value="1"/>
</dbReference>
<feature type="active site" description="Nucleophile" evidence="5">
    <location>
        <position position="142"/>
    </location>
</feature>
<dbReference type="InterPro" id="IPR017927">
    <property type="entry name" value="FAD-bd_FR_type"/>
</dbReference>
<keyword evidence="5" id="KW-0963">Cytoplasm</keyword>
<dbReference type="Pfam" id="PF01180">
    <property type="entry name" value="DHO_dh"/>
    <property type="match status" value="1"/>
</dbReference>
<dbReference type="PROSITE" id="PS00912">
    <property type="entry name" value="DHODEHASE_2"/>
    <property type="match status" value="1"/>
</dbReference>
<dbReference type="GO" id="GO:0044205">
    <property type="term" value="P:'de novo' UMP biosynthetic process"/>
    <property type="evidence" value="ECO:0007669"/>
    <property type="project" value="UniProtKB-UniRule"/>
</dbReference>
<sequence length="556" mass="59645">MTDNKFWQLTQDKLVGTGLAGLGIRAPFTIPSGIVTTAPSVISAIAKLPEIGFLTTKTLSLRPRAGYREPVIHEYYPGCFVNAVGLANPGAEVFLRTMQALLPLHENKPLVVSIMGENPQEFLDCALVLDPIADAFELNLSCPHVKGAGQSIGSDPEAVSEVIRSIKVRTRKPVIPKLSPNLGDIAGMARLCRDSGADALSLINTVGPGIALDQEGNPILSNVLGGLSGSGILPIGIKSVREASRAVDLPIIASGGIGSADDVRSYASVGASLFAIGSSLAGLSTPQLANFFERLMDSLNGGQQNSPQGPVRSERRMNYMKTQVIENSRLGAGIFKLVLEQGPACNPGMYFFLRLPEVGEKPFSPAWDTEPVYLVRKVGIFTEALEKLQSGDSIYMRGPYGNGFEQPWPHESVVLVGGGTGTAPILMAARRWPNSVFRAFFGFSEQVNDSFHKEMLQFVPSANIIYDRPNEIGKVVRSLAEDACSHREDYSRSRVYVCGPAAMMNAVYAVLDGIVPPERICIAREDIMKCGIGLCGTCATEQGFRSCVDGPVETRA</sequence>
<keyword evidence="4 5" id="KW-0560">Oxidoreductase</keyword>
<dbReference type="InterPro" id="IPR001295">
    <property type="entry name" value="Dihydroorotate_DH_CS"/>
</dbReference>
<protein>
    <recommendedName>
        <fullName evidence="5">Dihydroorotate dehydrogenase</fullName>
        <shortName evidence="5">DHOD</shortName>
        <shortName evidence="5">DHODase</shortName>
        <shortName evidence="5">DHOdehase</shortName>
        <ecNumber evidence="5">1.3.-.-</ecNumber>
    </recommendedName>
</protein>
<feature type="binding site" evidence="5">
    <location>
        <begin position="57"/>
        <end position="58"/>
    </location>
    <ligand>
        <name>FMN</name>
        <dbReference type="ChEBI" id="CHEBI:58210"/>
    </ligand>
</feature>
<gene>
    <name evidence="5" type="primary">pyrD</name>
    <name evidence="7" type="ordered locus">Desti_1745</name>
</gene>
<comment type="pathway">
    <text evidence="1 5">Pyrimidine metabolism; UMP biosynthesis via de novo pathway.</text>
</comment>
<feature type="binding site" evidence="5">
    <location>
        <begin position="277"/>
        <end position="278"/>
    </location>
    <ligand>
        <name>FMN</name>
        <dbReference type="ChEBI" id="CHEBI:58210"/>
    </ligand>
</feature>
<evidence type="ECO:0000313" key="7">
    <source>
        <dbReference type="EMBL" id="AFM24455.1"/>
    </source>
</evidence>
<dbReference type="Gene3D" id="2.40.30.10">
    <property type="entry name" value="Translation factors"/>
    <property type="match status" value="1"/>
</dbReference>
<proteinExistence type="inferred from homology"/>
<feature type="domain" description="FAD-binding FR-type" evidence="6">
    <location>
        <begin position="317"/>
        <end position="406"/>
    </location>
</feature>
<dbReference type="PANTHER" id="PTHR43513">
    <property type="entry name" value="DIHYDROOROTATE DEHYDROGENASE B (NAD(+)), ELECTRON TRANSFER SUBUNIT"/>
    <property type="match status" value="1"/>
</dbReference>
<evidence type="ECO:0000256" key="2">
    <source>
        <dbReference type="ARBA" id="ARBA00022630"/>
    </source>
</evidence>
<keyword evidence="2 5" id="KW-0285">Flavoprotein</keyword>
<dbReference type="HOGENOM" id="CLU_493318_0_0_7"/>
<evidence type="ECO:0000256" key="1">
    <source>
        <dbReference type="ARBA" id="ARBA00004725"/>
    </source>
</evidence>
<evidence type="ECO:0000313" key="8">
    <source>
        <dbReference type="Proteomes" id="UP000006055"/>
    </source>
</evidence>
<feature type="binding site" evidence="5">
    <location>
        <position position="203"/>
    </location>
    <ligand>
        <name>FMN</name>
        <dbReference type="ChEBI" id="CHEBI:58210"/>
    </ligand>
</feature>
<feature type="binding site" evidence="5">
    <location>
        <begin position="255"/>
        <end position="256"/>
    </location>
    <ligand>
        <name>FMN</name>
        <dbReference type="ChEBI" id="CHEBI:58210"/>
    </ligand>
</feature>
<dbReference type="SUPFAM" id="SSF51395">
    <property type="entry name" value="FMN-linked oxidoreductases"/>
    <property type="match status" value="1"/>
</dbReference>
<comment type="catalytic activity">
    <reaction evidence="5">
        <text>(S)-dihydroorotate + A = orotate + AH2</text>
        <dbReference type="Rhea" id="RHEA:18073"/>
        <dbReference type="ChEBI" id="CHEBI:13193"/>
        <dbReference type="ChEBI" id="CHEBI:17499"/>
        <dbReference type="ChEBI" id="CHEBI:30839"/>
        <dbReference type="ChEBI" id="CHEBI:30864"/>
    </reaction>
</comment>
<dbReference type="eggNOG" id="COG0543">
    <property type="taxonomic scope" value="Bacteria"/>
</dbReference>
<dbReference type="InterPro" id="IPR039261">
    <property type="entry name" value="FNR_nucleotide-bd"/>
</dbReference>
<comment type="function">
    <text evidence="5">Catalyzes the conversion of dihydroorotate to orotate.</text>
</comment>
<dbReference type="PANTHER" id="PTHR43513:SF3">
    <property type="entry name" value="DIHYDROOROTATE DEHYDROGENASE B (NAD(+)), ELECTRON TRANSFER SUBUNIT-RELATED"/>
    <property type="match status" value="1"/>
</dbReference>
<dbReference type="OrthoDB" id="9802377at2"/>
<dbReference type="RefSeq" id="WP_014809601.1">
    <property type="nucleotide sequence ID" value="NC_018025.1"/>
</dbReference>
<feature type="binding site" evidence="5">
    <location>
        <begin position="204"/>
        <end position="205"/>
    </location>
    <ligand>
        <name>substrate</name>
    </ligand>
</feature>
<dbReference type="PROSITE" id="PS00911">
    <property type="entry name" value="DHODEHASE_1"/>
    <property type="match status" value="1"/>
</dbReference>
<feature type="binding site" evidence="5">
    <location>
        <position position="57"/>
    </location>
    <ligand>
        <name>substrate</name>
    </ligand>
</feature>
<dbReference type="Proteomes" id="UP000006055">
    <property type="component" value="Chromosome"/>
</dbReference>
<dbReference type="InterPro" id="IPR017938">
    <property type="entry name" value="Riboflavin_synthase-like_b-brl"/>
</dbReference>
<dbReference type="PROSITE" id="PS51384">
    <property type="entry name" value="FAD_FR"/>
    <property type="match status" value="1"/>
</dbReference>
<dbReference type="PATRIC" id="fig|706587.4.peg.1998"/>
<feature type="binding site" evidence="5">
    <location>
        <position position="177"/>
    </location>
    <ligand>
        <name>FMN</name>
        <dbReference type="ChEBI" id="CHEBI:58210"/>
    </ligand>
</feature>
<dbReference type="UniPathway" id="UPA00070"/>
<dbReference type="SUPFAM" id="SSF52343">
    <property type="entry name" value="Ferredoxin reductase-like, C-terminal NADP-linked domain"/>
    <property type="match status" value="1"/>
</dbReference>